<evidence type="ECO:0000313" key="4">
    <source>
        <dbReference type="Proteomes" id="UP000039021"/>
    </source>
</evidence>
<organism evidence="2 5">
    <name type="scientific">Mycobacterium tuberculosis</name>
    <dbReference type="NCBI Taxonomy" id="1773"/>
    <lineage>
        <taxon>Bacteria</taxon>
        <taxon>Bacillati</taxon>
        <taxon>Actinomycetota</taxon>
        <taxon>Actinomycetes</taxon>
        <taxon>Mycobacteriales</taxon>
        <taxon>Mycobacteriaceae</taxon>
        <taxon>Mycobacterium</taxon>
        <taxon>Mycobacterium tuberculosis complex</taxon>
    </lineage>
</organism>
<dbReference type="Proteomes" id="UP000039021">
    <property type="component" value="Unassembled WGS sequence"/>
</dbReference>
<evidence type="ECO:0000313" key="2">
    <source>
        <dbReference type="EMBL" id="CKT61106.1"/>
    </source>
</evidence>
<gene>
    <name evidence="3" type="ORF">ERS007739_04579</name>
    <name evidence="2" type="ORF">ERS027661_04569</name>
</gene>
<dbReference type="AlphaFoldDB" id="A0A655AQX3"/>
<evidence type="ECO:0000256" key="1">
    <source>
        <dbReference type="SAM" id="MobiDB-lite"/>
    </source>
</evidence>
<dbReference type="EMBL" id="CSBK01002940">
    <property type="protein sequence ID" value="CPA40164.1"/>
    <property type="molecule type" value="Genomic_DNA"/>
</dbReference>
<accession>A0A655AQX3</accession>
<dbReference type="EMBL" id="CNFU01001634">
    <property type="protein sequence ID" value="CKT61106.1"/>
    <property type="molecule type" value="Genomic_DNA"/>
</dbReference>
<dbReference type="Proteomes" id="UP000049023">
    <property type="component" value="Unassembled WGS sequence"/>
</dbReference>
<evidence type="ECO:0000313" key="5">
    <source>
        <dbReference type="Proteomes" id="UP000049023"/>
    </source>
</evidence>
<name>A0A655AQX3_MYCTX</name>
<proteinExistence type="predicted"/>
<evidence type="ECO:0000313" key="3">
    <source>
        <dbReference type="EMBL" id="CPA40164.1"/>
    </source>
</evidence>
<sequence>MQSTVVDLGRIDARQPKGTPNDIDESASAVYDRSAGKQIDANATELLWQLLDQSVPERCF</sequence>
<protein>
    <submittedName>
        <fullName evidence="2">Uncharacterized protein</fullName>
    </submittedName>
</protein>
<feature type="region of interest" description="Disordered" evidence="1">
    <location>
        <begin position="1"/>
        <end position="25"/>
    </location>
</feature>
<reference evidence="4 5" key="1">
    <citation type="submission" date="2015-03" db="EMBL/GenBank/DDBJ databases">
        <authorList>
            <consortium name="Pathogen Informatics"/>
        </authorList>
    </citation>
    <scope>NUCLEOTIDE SEQUENCE [LARGE SCALE GENOMIC DNA]</scope>
    <source>
        <strain evidence="2 5">Bir 187</strain>
        <strain evidence="4">N09902308</strain>
    </source>
</reference>
<reference evidence="3" key="2">
    <citation type="submission" date="2015-03" db="EMBL/GenBank/DDBJ databases">
        <authorList>
            <consortium name="Pathogen Informatics"/>
            <person name="Murphy D."/>
        </authorList>
    </citation>
    <scope>NUCLEOTIDE SEQUENCE</scope>
    <source>
        <strain evidence="3">N09902308</strain>
    </source>
</reference>